<keyword evidence="3" id="KW-0479">Metal-binding</keyword>
<keyword evidence="4" id="KW-0378">Hydrolase</keyword>
<dbReference type="Pfam" id="PF09154">
    <property type="entry name" value="Alpha-amy_C_pro"/>
    <property type="match status" value="1"/>
</dbReference>
<evidence type="ECO:0000256" key="5">
    <source>
        <dbReference type="ARBA" id="ARBA00023277"/>
    </source>
</evidence>
<dbReference type="SUPFAM" id="SSF51011">
    <property type="entry name" value="Glycosyl hydrolase domain"/>
    <property type="match status" value="1"/>
</dbReference>
<organism evidence="9 10">
    <name type="scientific">Pseudomassariella vexata</name>
    <dbReference type="NCBI Taxonomy" id="1141098"/>
    <lineage>
        <taxon>Eukaryota</taxon>
        <taxon>Fungi</taxon>
        <taxon>Dikarya</taxon>
        <taxon>Ascomycota</taxon>
        <taxon>Pezizomycotina</taxon>
        <taxon>Sordariomycetes</taxon>
        <taxon>Xylariomycetidae</taxon>
        <taxon>Amphisphaeriales</taxon>
        <taxon>Pseudomassariaceae</taxon>
        <taxon>Pseudomassariella</taxon>
    </lineage>
</organism>
<dbReference type="GO" id="GO:0005509">
    <property type="term" value="F:calcium ion binding"/>
    <property type="evidence" value="ECO:0007669"/>
    <property type="project" value="InterPro"/>
</dbReference>
<evidence type="ECO:0000259" key="8">
    <source>
        <dbReference type="SMART" id="SM00642"/>
    </source>
</evidence>
<sequence>MAIPAKGPPPIPPRPPHFNSVPPPPPKNRTVLQGFEWYCPADHKHWQRLAHAIPNLARTGITSIWIPPACKAFWRGSTGYDIYDLYDLGEFDWKEAVHTKYGTKQELLHFVQVAEAHGVKVIFDAVVNHKGGADYAEPVRATRVDPEDRLVEISGLEDIRAWTGFNFPGRGENYSSFKWNKSHFSGVDYDDISKKTAVWKFEGKEWARDVDLAHGNYDYLMFANIDHTNEQVRAELFYWIYWLSTQLKLGGMRIDAVKHMSRRFVRDFMMHIQGIFGPDFYIVGDYWTDDSVLLAGLVDYMGGYMSLYDVQLMQNFKELSIAKEPDLRTVFHKSLVSLKPNNALTFVATHDSQEGQSCETLVDPWFIPLAYSLILLCANAGTPCVFWGDLYGLYGPKGNRKEGTFEPPAFHWPISRMIAARQHFAYGPQHAYFDDPTSIGFTRIGHPAHMRCAGLAVVMSASFQGGVKQMYVGRHHAHEQWVDLLRGAGGPVVIDANGWGLFPVAPRMVSVWVDIRALEASGMDQFVL</sequence>
<dbReference type="CDD" id="cd11318">
    <property type="entry name" value="AmyAc_bac_fung_AmyA"/>
    <property type="match status" value="1"/>
</dbReference>
<dbReference type="EMBL" id="MCFJ01000025">
    <property type="protein sequence ID" value="ORY55885.1"/>
    <property type="molecule type" value="Genomic_DNA"/>
</dbReference>
<dbReference type="SMART" id="SM00642">
    <property type="entry name" value="Aamy"/>
    <property type="match status" value="1"/>
</dbReference>
<dbReference type="STRING" id="1141098.A0A1Y2DB41"/>
<evidence type="ECO:0000256" key="3">
    <source>
        <dbReference type="ARBA" id="ARBA00022723"/>
    </source>
</evidence>
<comment type="similarity">
    <text evidence="2">Belongs to the glycosyl hydrolase 13 family.</text>
</comment>
<reference evidence="9 10" key="1">
    <citation type="submission" date="2016-07" db="EMBL/GenBank/DDBJ databases">
        <title>Pervasive Adenine N6-methylation of Active Genes in Fungi.</title>
        <authorList>
            <consortium name="DOE Joint Genome Institute"/>
            <person name="Mondo S.J."/>
            <person name="Dannebaum R.O."/>
            <person name="Kuo R.C."/>
            <person name="Labutti K."/>
            <person name="Haridas S."/>
            <person name="Kuo A."/>
            <person name="Salamov A."/>
            <person name="Ahrendt S.R."/>
            <person name="Lipzen A."/>
            <person name="Sullivan W."/>
            <person name="Andreopoulos W.B."/>
            <person name="Clum A."/>
            <person name="Lindquist E."/>
            <person name="Daum C."/>
            <person name="Ramamoorthy G.K."/>
            <person name="Gryganskyi A."/>
            <person name="Culley D."/>
            <person name="Magnuson J.K."/>
            <person name="James T.Y."/>
            <person name="O'Malley M.A."/>
            <person name="Stajich J.E."/>
            <person name="Spatafora J.W."/>
            <person name="Visel A."/>
            <person name="Grigoriev I.V."/>
        </authorList>
    </citation>
    <scope>NUCLEOTIDE SEQUENCE [LARGE SCALE GENOMIC DNA]</scope>
    <source>
        <strain evidence="9 10">CBS 129021</strain>
    </source>
</reference>
<evidence type="ECO:0000256" key="6">
    <source>
        <dbReference type="ARBA" id="ARBA00023295"/>
    </source>
</evidence>
<dbReference type="Gene3D" id="2.60.40.1180">
    <property type="entry name" value="Golgi alpha-mannosidase II"/>
    <property type="match status" value="1"/>
</dbReference>
<comment type="caution">
    <text evidence="9">The sequence shown here is derived from an EMBL/GenBank/DDBJ whole genome shotgun (WGS) entry which is preliminary data.</text>
</comment>
<dbReference type="PIRSF" id="PIRSF001021">
    <property type="entry name" value="Alph-amls_thrmst"/>
    <property type="match status" value="1"/>
</dbReference>
<keyword evidence="5" id="KW-0119">Carbohydrate metabolism</keyword>
<dbReference type="NCBIfam" id="NF006968">
    <property type="entry name" value="PRK09441.1-1"/>
    <property type="match status" value="1"/>
</dbReference>
<dbReference type="PANTHER" id="PTHR43447">
    <property type="entry name" value="ALPHA-AMYLASE"/>
    <property type="match status" value="1"/>
</dbReference>
<dbReference type="Gene3D" id="2.40.30.140">
    <property type="match status" value="1"/>
</dbReference>
<dbReference type="Proteomes" id="UP000193689">
    <property type="component" value="Unassembled WGS sequence"/>
</dbReference>
<evidence type="ECO:0000256" key="1">
    <source>
        <dbReference type="ARBA" id="ARBA00001913"/>
    </source>
</evidence>
<gene>
    <name evidence="9" type="ORF">BCR38DRAFT_356354</name>
</gene>
<dbReference type="InterPro" id="IPR015237">
    <property type="entry name" value="Alpha-amylase_C_pro"/>
</dbReference>
<evidence type="ECO:0000313" key="10">
    <source>
        <dbReference type="Proteomes" id="UP000193689"/>
    </source>
</evidence>
<accession>A0A1Y2DB41</accession>
<dbReference type="OrthoDB" id="550577at2759"/>
<comment type="cofactor">
    <cofactor evidence="1">
        <name>Ca(2+)</name>
        <dbReference type="ChEBI" id="CHEBI:29108"/>
    </cofactor>
</comment>
<dbReference type="InParanoid" id="A0A1Y2DB41"/>
<proteinExistence type="inferred from homology"/>
<dbReference type="InterPro" id="IPR013776">
    <property type="entry name" value="A-amylase_thermo"/>
</dbReference>
<feature type="region of interest" description="Disordered" evidence="7">
    <location>
        <begin position="1"/>
        <end position="25"/>
    </location>
</feature>
<dbReference type="GO" id="GO:0005975">
    <property type="term" value="P:carbohydrate metabolic process"/>
    <property type="evidence" value="ECO:0007669"/>
    <property type="project" value="InterPro"/>
</dbReference>
<feature type="domain" description="Glycosyl hydrolase family 13 catalytic" evidence="8">
    <location>
        <begin position="29"/>
        <end position="421"/>
    </location>
</feature>
<dbReference type="InterPro" id="IPR006047">
    <property type="entry name" value="GH13_cat_dom"/>
</dbReference>
<evidence type="ECO:0000256" key="4">
    <source>
        <dbReference type="ARBA" id="ARBA00022801"/>
    </source>
</evidence>
<dbReference type="RefSeq" id="XP_040709837.1">
    <property type="nucleotide sequence ID" value="XM_040857020.1"/>
</dbReference>
<dbReference type="InterPro" id="IPR013780">
    <property type="entry name" value="Glyco_hydro_b"/>
</dbReference>
<keyword evidence="10" id="KW-1185">Reference proteome</keyword>
<dbReference type="AlphaFoldDB" id="A0A1Y2DB41"/>
<dbReference type="Gene3D" id="3.20.20.80">
    <property type="entry name" value="Glycosidases"/>
    <property type="match status" value="1"/>
</dbReference>
<dbReference type="Pfam" id="PF00128">
    <property type="entry name" value="Alpha-amylase"/>
    <property type="match status" value="1"/>
</dbReference>
<evidence type="ECO:0000256" key="7">
    <source>
        <dbReference type="SAM" id="MobiDB-lite"/>
    </source>
</evidence>
<dbReference type="GO" id="GO:0004553">
    <property type="term" value="F:hydrolase activity, hydrolyzing O-glycosyl compounds"/>
    <property type="evidence" value="ECO:0007669"/>
    <property type="project" value="InterPro"/>
</dbReference>
<evidence type="ECO:0000256" key="2">
    <source>
        <dbReference type="ARBA" id="ARBA00008061"/>
    </source>
</evidence>
<dbReference type="InterPro" id="IPR017853">
    <property type="entry name" value="GH"/>
</dbReference>
<evidence type="ECO:0000313" key="9">
    <source>
        <dbReference type="EMBL" id="ORY55885.1"/>
    </source>
</evidence>
<keyword evidence="6" id="KW-0326">Glycosidase</keyword>
<protein>
    <submittedName>
        <fullName evidence="9">Alpha-amylase</fullName>
    </submittedName>
</protein>
<dbReference type="SUPFAM" id="SSF51445">
    <property type="entry name" value="(Trans)glycosidases"/>
    <property type="match status" value="1"/>
</dbReference>
<dbReference type="GeneID" id="63773232"/>
<name>A0A1Y2DB41_9PEZI</name>
<dbReference type="NCBIfam" id="NF006969">
    <property type="entry name" value="PRK09441.1-2"/>
    <property type="match status" value="1"/>
</dbReference>